<comment type="caution">
    <text evidence="5">The sequence shown here is derived from an EMBL/GenBank/DDBJ whole genome shotgun (WGS) entry which is preliminary data.</text>
</comment>
<dbReference type="PANTHER" id="PTHR38465:SF2">
    <property type="entry name" value="HTH-TYPE TRANSCRIPTIONAL REGULATOR MMPR5"/>
    <property type="match status" value="1"/>
</dbReference>
<dbReference type="EMBL" id="JAPNNL010000185">
    <property type="protein sequence ID" value="MDA0637874.1"/>
    <property type="molecule type" value="Genomic_DNA"/>
</dbReference>
<evidence type="ECO:0000259" key="4">
    <source>
        <dbReference type="Pfam" id="PF12802"/>
    </source>
</evidence>
<name>A0ABT4SL09_9ACTN</name>
<keyword evidence="6" id="KW-1185">Reference proteome</keyword>
<dbReference type="SUPFAM" id="SSF46785">
    <property type="entry name" value="Winged helix' DNA-binding domain"/>
    <property type="match status" value="1"/>
</dbReference>
<dbReference type="Gene3D" id="1.10.10.10">
    <property type="entry name" value="Winged helix-like DNA-binding domain superfamily/Winged helix DNA-binding domain"/>
    <property type="match status" value="1"/>
</dbReference>
<accession>A0ABT4SL09</accession>
<keyword evidence="2" id="KW-0238">DNA-binding</keyword>
<feature type="non-terminal residue" evidence="5">
    <location>
        <position position="175"/>
    </location>
</feature>
<dbReference type="PANTHER" id="PTHR38465">
    <property type="entry name" value="HTH-TYPE TRANSCRIPTIONAL REGULATOR MJ1563-RELATED"/>
    <property type="match status" value="1"/>
</dbReference>
<evidence type="ECO:0000256" key="2">
    <source>
        <dbReference type="ARBA" id="ARBA00023125"/>
    </source>
</evidence>
<keyword evidence="3" id="KW-0804">Transcription</keyword>
<dbReference type="Pfam" id="PF12802">
    <property type="entry name" value="MarR_2"/>
    <property type="match status" value="1"/>
</dbReference>
<evidence type="ECO:0000313" key="6">
    <source>
        <dbReference type="Proteomes" id="UP001144036"/>
    </source>
</evidence>
<dbReference type="InterPro" id="IPR036390">
    <property type="entry name" value="WH_DNA-bd_sf"/>
</dbReference>
<gene>
    <name evidence="5" type="ORF">OUY22_31075</name>
</gene>
<protein>
    <submittedName>
        <fullName evidence="5">MarR family transcriptional regulator</fullName>
    </submittedName>
</protein>
<dbReference type="InterPro" id="IPR036388">
    <property type="entry name" value="WH-like_DNA-bd_sf"/>
</dbReference>
<sequence>MSPADDPHGRDPEAVRRFVERFTAVMVEAGVPRMASRVLACLFATDSASLTAADLVRRLQVSPASVSKAIGYLEGLGMVRRERDARPRRERYVIEDDVWFGAWSASSRKVADWAQAAHEGVTLLGPDTPAGDRMRQMGRFFAELGQDMSGALGPQAADDVLTMAAALLHAGRPLT</sequence>
<dbReference type="RefSeq" id="WP_270158791.1">
    <property type="nucleotide sequence ID" value="NZ_JAPNNL010000185.1"/>
</dbReference>
<feature type="domain" description="HTH marR-type" evidence="4">
    <location>
        <begin position="30"/>
        <end position="90"/>
    </location>
</feature>
<proteinExistence type="predicted"/>
<organism evidence="5 6">
    <name type="scientific">Nonomuraea corallina</name>
    <dbReference type="NCBI Taxonomy" id="2989783"/>
    <lineage>
        <taxon>Bacteria</taxon>
        <taxon>Bacillati</taxon>
        <taxon>Actinomycetota</taxon>
        <taxon>Actinomycetes</taxon>
        <taxon>Streptosporangiales</taxon>
        <taxon>Streptosporangiaceae</taxon>
        <taxon>Nonomuraea</taxon>
    </lineage>
</organism>
<keyword evidence="1" id="KW-0805">Transcription regulation</keyword>
<evidence type="ECO:0000313" key="5">
    <source>
        <dbReference type="EMBL" id="MDA0637874.1"/>
    </source>
</evidence>
<dbReference type="InterPro" id="IPR052362">
    <property type="entry name" value="HTH-GbsR_regulator"/>
</dbReference>
<reference evidence="5" key="1">
    <citation type="submission" date="2022-11" db="EMBL/GenBank/DDBJ databases">
        <title>Nonomuraea corallina sp. nov., a new species of the genus Nonomuraea isolated from sea side sediment in Thai sea.</title>
        <authorList>
            <person name="Ngamcharungchit C."/>
            <person name="Matsumoto A."/>
            <person name="Suriyachadkun C."/>
            <person name="Panbangred W."/>
            <person name="Inahashi Y."/>
            <person name="Intra B."/>
        </authorList>
    </citation>
    <scope>NUCLEOTIDE SEQUENCE</scope>
    <source>
        <strain evidence="5">MCN248</strain>
    </source>
</reference>
<dbReference type="InterPro" id="IPR000835">
    <property type="entry name" value="HTH_MarR-typ"/>
</dbReference>
<evidence type="ECO:0000256" key="3">
    <source>
        <dbReference type="ARBA" id="ARBA00023163"/>
    </source>
</evidence>
<dbReference type="Proteomes" id="UP001144036">
    <property type="component" value="Unassembled WGS sequence"/>
</dbReference>
<evidence type="ECO:0000256" key="1">
    <source>
        <dbReference type="ARBA" id="ARBA00023015"/>
    </source>
</evidence>